<gene>
    <name evidence="2" type="ORF">CEY00_Acc27709</name>
</gene>
<keyword evidence="3" id="KW-1185">Reference proteome</keyword>
<reference evidence="3" key="2">
    <citation type="journal article" date="2018" name="BMC Genomics">
        <title>A manually annotated Actinidia chinensis var. chinensis (kiwifruit) genome highlights the challenges associated with draft genomes and gene prediction in plants.</title>
        <authorList>
            <person name="Pilkington S.M."/>
            <person name="Crowhurst R."/>
            <person name="Hilario E."/>
            <person name="Nardozza S."/>
            <person name="Fraser L."/>
            <person name="Peng Y."/>
            <person name="Gunaseelan K."/>
            <person name="Simpson R."/>
            <person name="Tahir J."/>
            <person name="Deroles S.C."/>
            <person name="Templeton K."/>
            <person name="Luo Z."/>
            <person name="Davy M."/>
            <person name="Cheng C."/>
            <person name="McNeilage M."/>
            <person name="Scaglione D."/>
            <person name="Liu Y."/>
            <person name="Zhang Q."/>
            <person name="Datson P."/>
            <person name="De Silva N."/>
            <person name="Gardiner S.E."/>
            <person name="Bassett H."/>
            <person name="Chagne D."/>
            <person name="McCallum J."/>
            <person name="Dzierzon H."/>
            <person name="Deng C."/>
            <person name="Wang Y.Y."/>
            <person name="Barron L."/>
            <person name="Manako K."/>
            <person name="Bowen J."/>
            <person name="Foster T.M."/>
            <person name="Erridge Z.A."/>
            <person name="Tiffin H."/>
            <person name="Waite C.N."/>
            <person name="Davies K.M."/>
            <person name="Grierson E.P."/>
            <person name="Laing W.A."/>
            <person name="Kirk R."/>
            <person name="Chen X."/>
            <person name="Wood M."/>
            <person name="Montefiori M."/>
            <person name="Brummell D.A."/>
            <person name="Schwinn K.E."/>
            <person name="Catanach A."/>
            <person name="Fullerton C."/>
            <person name="Li D."/>
            <person name="Meiyalaghan S."/>
            <person name="Nieuwenhuizen N."/>
            <person name="Read N."/>
            <person name="Prakash R."/>
            <person name="Hunter D."/>
            <person name="Zhang H."/>
            <person name="McKenzie M."/>
            <person name="Knabel M."/>
            <person name="Harris A."/>
            <person name="Allan A.C."/>
            <person name="Gleave A."/>
            <person name="Chen A."/>
            <person name="Janssen B.J."/>
            <person name="Plunkett B."/>
            <person name="Ampomah-Dwamena C."/>
            <person name="Voogd C."/>
            <person name="Leif D."/>
            <person name="Lafferty D."/>
            <person name="Souleyre E.J.F."/>
            <person name="Varkonyi-Gasic E."/>
            <person name="Gambi F."/>
            <person name="Hanley J."/>
            <person name="Yao J.L."/>
            <person name="Cheung J."/>
            <person name="David K.M."/>
            <person name="Warren B."/>
            <person name="Marsh K."/>
            <person name="Snowden K.C."/>
            <person name="Lin-Wang K."/>
            <person name="Brian L."/>
            <person name="Martinez-Sanchez M."/>
            <person name="Wang M."/>
            <person name="Ileperuma N."/>
            <person name="Macnee N."/>
            <person name="Campin R."/>
            <person name="McAtee P."/>
            <person name="Drummond R.S.M."/>
            <person name="Espley R.V."/>
            <person name="Ireland H.S."/>
            <person name="Wu R."/>
            <person name="Atkinson R.G."/>
            <person name="Karunairetnam S."/>
            <person name="Bulley S."/>
            <person name="Chunkath S."/>
            <person name="Hanley Z."/>
            <person name="Storey R."/>
            <person name="Thrimawithana A.H."/>
            <person name="Thomson S."/>
            <person name="David C."/>
            <person name="Testolin R."/>
            <person name="Huang H."/>
            <person name="Hellens R.P."/>
            <person name="Schaffer R.J."/>
        </authorList>
    </citation>
    <scope>NUCLEOTIDE SEQUENCE [LARGE SCALE GENOMIC DNA]</scope>
    <source>
        <strain evidence="3">cv. Red5</strain>
    </source>
</reference>
<proteinExistence type="predicted"/>
<dbReference type="InParanoid" id="A0A2R6PL83"/>
<accession>A0A2R6PL83</accession>
<reference evidence="2 3" key="1">
    <citation type="submission" date="2017-07" db="EMBL/GenBank/DDBJ databases">
        <title>An improved, manually edited Actinidia chinensis var. chinensis (kiwifruit) genome highlights the challenges associated with draft genomes and gene prediction in plants.</title>
        <authorList>
            <person name="Pilkington S."/>
            <person name="Crowhurst R."/>
            <person name="Hilario E."/>
            <person name="Nardozza S."/>
            <person name="Fraser L."/>
            <person name="Peng Y."/>
            <person name="Gunaseelan K."/>
            <person name="Simpson R."/>
            <person name="Tahir J."/>
            <person name="Deroles S."/>
            <person name="Templeton K."/>
            <person name="Luo Z."/>
            <person name="Davy M."/>
            <person name="Cheng C."/>
            <person name="Mcneilage M."/>
            <person name="Scaglione D."/>
            <person name="Liu Y."/>
            <person name="Zhang Q."/>
            <person name="Datson P."/>
            <person name="De Silva N."/>
            <person name="Gardiner S."/>
            <person name="Bassett H."/>
            <person name="Chagne D."/>
            <person name="Mccallum J."/>
            <person name="Dzierzon H."/>
            <person name="Deng C."/>
            <person name="Wang Y.-Y."/>
            <person name="Barron N."/>
            <person name="Manako K."/>
            <person name="Bowen J."/>
            <person name="Foster T."/>
            <person name="Erridge Z."/>
            <person name="Tiffin H."/>
            <person name="Waite C."/>
            <person name="Davies K."/>
            <person name="Grierson E."/>
            <person name="Laing W."/>
            <person name="Kirk R."/>
            <person name="Chen X."/>
            <person name="Wood M."/>
            <person name="Montefiori M."/>
            <person name="Brummell D."/>
            <person name="Schwinn K."/>
            <person name="Catanach A."/>
            <person name="Fullerton C."/>
            <person name="Li D."/>
            <person name="Meiyalaghan S."/>
            <person name="Nieuwenhuizen N."/>
            <person name="Read N."/>
            <person name="Prakash R."/>
            <person name="Hunter D."/>
            <person name="Zhang H."/>
            <person name="Mckenzie M."/>
            <person name="Knabel M."/>
            <person name="Harris A."/>
            <person name="Allan A."/>
            <person name="Chen A."/>
            <person name="Janssen B."/>
            <person name="Plunkett B."/>
            <person name="Dwamena C."/>
            <person name="Voogd C."/>
            <person name="Leif D."/>
            <person name="Lafferty D."/>
            <person name="Souleyre E."/>
            <person name="Varkonyi-Gasic E."/>
            <person name="Gambi F."/>
            <person name="Hanley J."/>
            <person name="Yao J.-L."/>
            <person name="Cheung J."/>
            <person name="David K."/>
            <person name="Warren B."/>
            <person name="Marsh K."/>
            <person name="Snowden K."/>
            <person name="Lin-Wang K."/>
            <person name="Brian L."/>
            <person name="Martinez-Sanchez M."/>
            <person name="Wang M."/>
            <person name="Ileperuma N."/>
            <person name="Macnee N."/>
            <person name="Campin R."/>
            <person name="Mcatee P."/>
            <person name="Drummond R."/>
            <person name="Espley R."/>
            <person name="Ireland H."/>
            <person name="Wu R."/>
            <person name="Atkinson R."/>
            <person name="Karunairetnam S."/>
            <person name="Bulley S."/>
            <person name="Chunkath S."/>
            <person name="Hanley Z."/>
            <person name="Storey R."/>
            <person name="Thrimawithana A."/>
            <person name="Thomson S."/>
            <person name="David C."/>
            <person name="Testolin R."/>
        </authorList>
    </citation>
    <scope>NUCLEOTIDE SEQUENCE [LARGE SCALE GENOMIC DNA]</scope>
    <source>
        <strain evidence="3">cv. Red5</strain>
        <tissue evidence="2">Young leaf</tissue>
    </source>
</reference>
<evidence type="ECO:0000313" key="2">
    <source>
        <dbReference type="EMBL" id="PSR93099.1"/>
    </source>
</evidence>
<dbReference type="OrthoDB" id="10343739at2759"/>
<protein>
    <submittedName>
        <fullName evidence="2">E3 ubiquitin-protein ligase LUL4</fullName>
    </submittedName>
</protein>
<name>A0A2R6PL83_ACTCC</name>
<comment type="caution">
    <text evidence="2">The sequence shown here is derived from an EMBL/GenBank/DDBJ whole genome shotgun (WGS) entry which is preliminary data.</text>
</comment>
<feature type="compositionally biased region" description="Basic and acidic residues" evidence="1">
    <location>
        <begin position="56"/>
        <end position="72"/>
    </location>
</feature>
<feature type="region of interest" description="Disordered" evidence="1">
    <location>
        <begin position="56"/>
        <end position="77"/>
    </location>
</feature>
<dbReference type="EMBL" id="NKQK01000024">
    <property type="protein sequence ID" value="PSR93099.1"/>
    <property type="molecule type" value="Genomic_DNA"/>
</dbReference>
<dbReference type="Proteomes" id="UP000241394">
    <property type="component" value="Chromosome LG24"/>
</dbReference>
<organism evidence="2 3">
    <name type="scientific">Actinidia chinensis var. chinensis</name>
    <name type="common">Chinese soft-hair kiwi</name>
    <dbReference type="NCBI Taxonomy" id="1590841"/>
    <lineage>
        <taxon>Eukaryota</taxon>
        <taxon>Viridiplantae</taxon>
        <taxon>Streptophyta</taxon>
        <taxon>Embryophyta</taxon>
        <taxon>Tracheophyta</taxon>
        <taxon>Spermatophyta</taxon>
        <taxon>Magnoliopsida</taxon>
        <taxon>eudicotyledons</taxon>
        <taxon>Gunneridae</taxon>
        <taxon>Pentapetalae</taxon>
        <taxon>asterids</taxon>
        <taxon>Ericales</taxon>
        <taxon>Actinidiaceae</taxon>
        <taxon>Actinidia</taxon>
    </lineage>
</organism>
<sequence length="141" mass="15973">MQIVLRPQPQTQPQPMQEFNDQNLVSQVQQFSHIKGLKQMEVTYSKTVKVTFKGKKGDELSQESDTKKKIVMGDDDDEHGGAASSCCYDHHVMGNNNSDRDGNWPPPEPNYNASAPPWPGTYAYPYHYSDVEENPHSCKLM</sequence>
<dbReference type="AlphaFoldDB" id="A0A2R6PL83"/>
<evidence type="ECO:0000256" key="1">
    <source>
        <dbReference type="SAM" id="MobiDB-lite"/>
    </source>
</evidence>
<evidence type="ECO:0000313" key="3">
    <source>
        <dbReference type="Proteomes" id="UP000241394"/>
    </source>
</evidence>
<dbReference type="Gramene" id="PSR93099">
    <property type="protein sequence ID" value="PSR93099"/>
    <property type="gene ID" value="CEY00_Acc27709"/>
</dbReference>